<gene>
    <name evidence="1" type="ORF">LCGC14_2949110</name>
</gene>
<dbReference type="AlphaFoldDB" id="A0A0F8ZNE7"/>
<sequence length="101" mass="11682">MNNCPTCGEPAIARYGTLHTLVGFSWFTDDDGKIHHHDDNCLKQNFSCSNDHVWKLSERRRCNVDGCNWVGKEECFCHPGKKIDSFCDDDIPLERNYSRMV</sequence>
<organism evidence="1">
    <name type="scientific">marine sediment metagenome</name>
    <dbReference type="NCBI Taxonomy" id="412755"/>
    <lineage>
        <taxon>unclassified sequences</taxon>
        <taxon>metagenomes</taxon>
        <taxon>ecological metagenomes</taxon>
    </lineage>
</organism>
<evidence type="ECO:0000313" key="1">
    <source>
        <dbReference type="EMBL" id="KKK67934.1"/>
    </source>
</evidence>
<proteinExistence type="predicted"/>
<name>A0A0F8ZNE7_9ZZZZ</name>
<dbReference type="EMBL" id="LAZR01059371">
    <property type="protein sequence ID" value="KKK67934.1"/>
    <property type="molecule type" value="Genomic_DNA"/>
</dbReference>
<protein>
    <submittedName>
        <fullName evidence="1">Uncharacterized protein</fullName>
    </submittedName>
</protein>
<accession>A0A0F8ZNE7</accession>
<comment type="caution">
    <text evidence="1">The sequence shown here is derived from an EMBL/GenBank/DDBJ whole genome shotgun (WGS) entry which is preliminary data.</text>
</comment>
<reference evidence="1" key="1">
    <citation type="journal article" date="2015" name="Nature">
        <title>Complex archaea that bridge the gap between prokaryotes and eukaryotes.</title>
        <authorList>
            <person name="Spang A."/>
            <person name="Saw J.H."/>
            <person name="Jorgensen S.L."/>
            <person name="Zaremba-Niedzwiedzka K."/>
            <person name="Martijn J."/>
            <person name="Lind A.E."/>
            <person name="van Eijk R."/>
            <person name="Schleper C."/>
            <person name="Guy L."/>
            <person name="Ettema T.J."/>
        </authorList>
    </citation>
    <scope>NUCLEOTIDE SEQUENCE</scope>
</reference>